<dbReference type="Proteomes" id="UP000709295">
    <property type="component" value="Unassembled WGS sequence"/>
</dbReference>
<reference evidence="1" key="1">
    <citation type="submission" date="2021-01" db="EMBL/GenBank/DDBJ databases">
        <title>Phytophthora aleatoria, a newly-described species from Pinus radiata is distinct from Phytophthora cactorum isolates based on comparative genomics.</title>
        <authorList>
            <person name="Mcdougal R."/>
            <person name="Panda P."/>
            <person name="Williams N."/>
            <person name="Studholme D.J."/>
        </authorList>
    </citation>
    <scope>NUCLEOTIDE SEQUENCE</scope>
    <source>
        <strain evidence="1">NZFS 4037</strain>
    </source>
</reference>
<sequence length="97" mass="10651">MPMNINVDKARATIYSYDSFDKRANQNPQAEVADELIKKVCIRLTKLSLYTAPSRKMVTTAVCSYAYTSGGACVRKRATTTAPTDYFVGAGICCAPW</sequence>
<name>A0A8J5IJW8_9STRA</name>
<accession>A0A8J5IJW8</accession>
<proteinExistence type="predicted"/>
<evidence type="ECO:0000313" key="1">
    <source>
        <dbReference type="EMBL" id="KAG6949936.1"/>
    </source>
</evidence>
<dbReference type="EMBL" id="JAENGY010001367">
    <property type="protein sequence ID" value="KAG6949936.1"/>
    <property type="molecule type" value="Genomic_DNA"/>
</dbReference>
<organism evidence="1 2">
    <name type="scientific">Phytophthora aleatoria</name>
    <dbReference type="NCBI Taxonomy" id="2496075"/>
    <lineage>
        <taxon>Eukaryota</taxon>
        <taxon>Sar</taxon>
        <taxon>Stramenopiles</taxon>
        <taxon>Oomycota</taxon>
        <taxon>Peronosporomycetes</taxon>
        <taxon>Peronosporales</taxon>
        <taxon>Peronosporaceae</taxon>
        <taxon>Phytophthora</taxon>
    </lineage>
</organism>
<dbReference type="AlphaFoldDB" id="A0A8J5IJW8"/>
<keyword evidence="2" id="KW-1185">Reference proteome</keyword>
<evidence type="ECO:0000313" key="2">
    <source>
        <dbReference type="Proteomes" id="UP000709295"/>
    </source>
</evidence>
<comment type="caution">
    <text evidence="1">The sequence shown here is derived from an EMBL/GenBank/DDBJ whole genome shotgun (WGS) entry which is preliminary data.</text>
</comment>
<gene>
    <name evidence="1" type="ORF">JG688_00014416</name>
</gene>
<protein>
    <submittedName>
        <fullName evidence="1">Uncharacterized protein</fullName>
    </submittedName>
</protein>